<feature type="region of interest" description="Disordered" evidence="1">
    <location>
        <begin position="129"/>
        <end position="773"/>
    </location>
</feature>
<feature type="compositionally biased region" description="Basic and acidic residues" evidence="1">
    <location>
        <begin position="687"/>
        <end position="699"/>
    </location>
</feature>
<accession>A0A642V402</accession>
<feature type="compositionally biased region" description="Basic and acidic residues" evidence="1">
    <location>
        <begin position="339"/>
        <end position="474"/>
    </location>
</feature>
<feature type="domain" description="Nucleolar protein Dnt1-like N-terminal" evidence="2">
    <location>
        <begin position="52"/>
        <end position="120"/>
    </location>
</feature>
<dbReference type="InterPro" id="IPR018844">
    <property type="entry name" value="Dnt1-like_N"/>
</dbReference>
<feature type="compositionally biased region" description="Basic and acidic residues" evidence="1">
    <location>
        <begin position="511"/>
        <end position="603"/>
    </location>
</feature>
<feature type="compositionally biased region" description="Basic and acidic residues" evidence="1">
    <location>
        <begin position="160"/>
        <end position="174"/>
    </location>
</feature>
<feature type="compositionally biased region" description="Low complexity" evidence="1">
    <location>
        <begin position="763"/>
        <end position="773"/>
    </location>
</feature>
<dbReference type="GO" id="GO:0000183">
    <property type="term" value="P:rDNA heterochromatin formation"/>
    <property type="evidence" value="ECO:0007669"/>
    <property type="project" value="InterPro"/>
</dbReference>
<dbReference type="EMBL" id="SWFS01000286">
    <property type="protein sequence ID" value="KAA8911370.1"/>
    <property type="molecule type" value="Genomic_DNA"/>
</dbReference>
<feature type="compositionally biased region" description="Acidic residues" evidence="1">
    <location>
        <begin position="812"/>
        <end position="833"/>
    </location>
</feature>
<name>A0A642V402_9ASCO</name>
<proteinExistence type="predicted"/>
<gene>
    <name evidence="3" type="ORF">TRICI_003836</name>
</gene>
<feature type="compositionally biased region" description="Basic and acidic residues" evidence="1">
    <location>
        <begin position="185"/>
        <end position="194"/>
    </location>
</feature>
<dbReference type="InterPro" id="IPR043185">
    <property type="entry name" value="Net1/Tof2"/>
</dbReference>
<feature type="compositionally biased region" description="Low complexity" evidence="1">
    <location>
        <begin position="477"/>
        <end position="486"/>
    </location>
</feature>
<reference evidence="3" key="1">
    <citation type="journal article" date="2019" name="G3 (Bethesda)">
        <title>Genome Assemblies of Two Rare Opportunistic Yeast Pathogens: Diutina rugosa (syn. Candida rugosa) and Trichomonascus ciferrii (syn. Candida ciferrii).</title>
        <authorList>
            <person name="Mixao V."/>
            <person name="Saus E."/>
            <person name="Hansen A.P."/>
            <person name="Lass-Florl C."/>
            <person name="Gabaldon T."/>
        </authorList>
    </citation>
    <scope>NUCLEOTIDE SEQUENCE</scope>
    <source>
        <strain evidence="3">CBS 4856</strain>
    </source>
</reference>
<feature type="compositionally biased region" description="Acidic residues" evidence="1">
    <location>
        <begin position="674"/>
        <end position="686"/>
    </location>
</feature>
<dbReference type="PANTHER" id="PTHR28196">
    <property type="entry name" value="NUCLEOLAR PROTEIN NET1-RELATED"/>
    <property type="match status" value="1"/>
</dbReference>
<feature type="compositionally biased region" description="Polar residues" evidence="1">
    <location>
        <begin position="604"/>
        <end position="647"/>
    </location>
</feature>
<feature type="compositionally biased region" description="Low complexity" evidence="1">
    <location>
        <begin position="703"/>
        <end position="719"/>
    </location>
</feature>
<evidence type="ECO:0000259" key="2">
    <source>
        <dbReference type="Pfam" id="PF10407"/>
    </source>
</evidence>
<evidence type="ECO:0000256" key="1">
    <source>
        <dbReference type="SAM" id="MobiDB-lite"/>
    </source>
</evidence>
<feature type="compositionally biased region" description="Basic and acidic residues" evidence="1">
    <location>
        <begin position="137"/>
        <end position="146"/>
    </location>
</feature>
<dbReference type="AlphaFoldDB" id="A0A642V402"/>
<evidence type="ECO:0000313" key="4">
    <source>
        <dbReference type="Proteomes" id="UP000761534"/>
    </source>
</evidence>
<feature type="region of interest" description="Disordered" evidence="1">
    <location>
        <begin position="786"/>
        <end position="871"/>
    </location>
</feature>
<evidence type="ECO:0000313" key="3">
    <source>
        <dbReference type="EMBL" id="KAA8911370.1"/>
    </source>
</evidence>
<dbReference type="PANTHER" id="PTHR28196:SF1">
    <property type="entry name" value="NUCLEOLAR PROTEIN NET1-RELATED"/>
    <property type="match status" value="1"/>
</dbReference>
<organism evidence="3 4">
    <name type="scientific">Trichomonascus ciferrii</name>
    <dbReference type="NCBI Taxonomy" id="44093"/>
    <lineage>
        <taxon>Eukaryota</taxon>
        <taxon>Fungi</taxon>
        <taxon>Dikarya</taxon>
        <taxon>Ascomycota</taxon>
        <taxon>Saccharomycotina</taxon>
        <taxon>Dipodascomycetes</taxon>
        <taxon>Dipodascales</taxon>
        <taxon>Trichomonascaceae</taxon>
        <taxon>Trichomonascus</taxon>
        <taxon>Trichomonascus ciferrii complex</taxon>
    </lineage>
</organism>
<dbReference type="Pfam" id="PF10407">
    <property type="entry name" value="Cytokin_check_N"/>
    <property type="match status" value="1"/>
</dbReference>
<feature type="compositionally biased region" description="Polar residues" evidence="1">
    <location>
        <begin position="300"/>
        <end position="313"/>
    </location>
</feature>
<feature type="compositionally biased region" description="Polar residues" evidence="1">
    <location>
        <begin position="498"/>
        <end position="509"/>
    </location>
</feature>
<feature type="compositionally biased region" description="Basic and acidic residues" evidence="1">
    <location>
        <begin position="750"/>
        <end position="759"/>
    </location>
</feature>
<dbReference type="VEuPathDB" id="FungiDB:TRICI_003836"/>
<feature type="compositionally biased region" description="Basic residues" evidence="1">
    <location>
        <begin position="284"/>
        <end position="299"/>
    </location>
</feature>
<keyword evidence="4" id="KW-1185">Reference proteome</keyword>
<dbReference type="OrthoDB" id="6365676at2759"/>
<dbReference type="Proteomes" id="UP000761534">
    <property type="component" value="Unassembled WGS sequence"/>
</dbReference>
<feature type="compositionally biased region" description="Basic and acidic residues" evidence="1">
    <location>
        <begin position="786"/>
        <end position="797"/>
    </location>
</feature>
<sequence length="887" mass="100244">MIRLQVVLIPPNTARSNRRTSNIVTSSLQNSGFASSPVASSTPTNLIAGDDYRKMLHLATPGQTMQQVCDDIIDRFSKLYPEEALEVEKLQDVNECDLDPDYCVQDVFTDNNPLLVILQKPFKTGRYSASRVGKRKASVEHSQEMKRPKKSRRSSSIWMRNRDNESEGDRERDGFVFTPLGSNSKENRDRRRSPSIELSDNVGRPVSNYVIDDSAHEEGEDEQPTEVSLPPPPTEDQVLPDPQKPPSPSQAPLSSDLSLDKEWVQLGQPGPNGSHSSFGSPKAPAKRTYRSATKGKRVSQGHQGLQNGDQSASKKQRVESEKQPEGQNGEEVATGTEKGQVELRKQQEEEKKKEAEEKKKTEAEEKKKKEAEEKKRKEAEEKERKEAEEKKKKEGAARKEEEEKKKKEAEELKKKEAEEKKKKEEEEERKKEAEEKKKKEEEEKKKKEAEERQKKEEEEKKQKEEEERKKREAQQHASEQVESEPPSSAPSEPPSSQLDLSQVESSQMTAADKKKAAAEERKRKAEEKKRLQEEKKEEKKRLQEERKEERRRQQEEKKRIAEEKKEERKRQQEERKRLQEEKKKEREEKKKQPSEEKPQREPENGQQQNTPAKTKETANGSSDVATPASKTTSQDLPSSILSHQPSTAKKRTQSKKDSQQTALVGEIESSSDSSSDDDDDDDDDSDNDSRRSNSPEPVKRPRAVNAPSSSVSQNQSPDSESSKRSPEQEDQPPASEPTTATTTTTTNNQDQEKPNDINDKPTSSQPLPGVSGLSLLSTIAKDIPAVHEKTHTAKEFPDFSQNRKQQEKEKQQEEEEDDEDEEEEDDDDSDSDSDSSSSDSDSESEGDDVPMSKKAAATPKKKKSNSGFKGLIKDAAGAAGAFLRSKN</sequence>
<protein>
    <recommendedName>
        <fullName evidence="2">Nucleolar protein Dnt1-like N-terminal domain-containing protein</fullName>
    </recommendedName>
</protein>
<comment type="caution">
    <text evidence="3">The sequence shown here is derived from an EMBL/GenBank/DDBJ whole genome shotgun (WGS) entry which is preliminary data.</text>
</comment>